<protein>
    <submittedName>
        <fullName evidence="1">Elongation factor 1-delta 2</fullName>
    </submittedName>
</protein>
<evidence type="ECO:0000313" key="1">
    <source>
        <dbReference type="EMBL" id="KAI8019974.1"/>
    </source>
</evidence>
<accession>A0ACC0I543</accession>
<sequence length="154" mass="17064">MSLLRRVSLPLYFHFLSSQLLSSLTAALSLPSVSAHGFERNYIIILQWQSHFPVLTHNLASRSSMSIKPQRMISLCTALSKPPPFEFVNASRWYNHIEALLRISGVSGEGCGVTIEGSAPVIEEAIATPPFFLNSWLHSSCQFFGHQDVMKSGS</sequence>
<reference evidence="1 2" key="1">
    <citation type="journal article" date="2022" name="Plant J.">
        <title>Chromosome-level genome of Camellia lanceoleosa provides a valuable resource for understanding genome evolution and self-incompatibility.</title>
        <authorList>
            <person name="Gong W."/>
            <person name="Xiao S."/>
            <person name="Wang L."/>
            <person name="Liao Z."/>
            <person name="Chang Y."/>
            <person name="Mo W."/>
            <person name="Hu G."/>
            <person name="Li W."/>
            <person name="Zhao G."/>
            <person name="Zhu H."/>
            <person name="Hu X."/>
            <person name="Ji K."/>
            <person name="Xiang X."/>
            <person name="Song Q."/>
            <person name="Yuan D."/>
            <person name="Jin S."/>
            <person name="Zhang L."/>
        </authorList>
    </citation>
    <scope>NUCLEOTIDE SEQUENCE [LARGE SCALE GENOMIC DNA]</scope>
    <source>
        <strain evidence="1">SQ_2022a</strain>
    </source>
</reference>
<name>A0ACC0I543_9ERIC</name>
<keyword evidence="1" id="KW-0648">Protein biosynthesis</keyword>
<dbReference type="EMBL" id="CM045759">
    <property type="protein sequence ID" value="KAI8019974.1"/>
    <property type="molecule type" value="Genomic_DNA"/>
</dbReference>
<keyword evidence="1" id="KW-0251">Elongation factor</keyword>
<organism evidence="1 2">
    <name type="scientific">Camellia lanceoleosa</name>
    <dbReference type="NCBI Taxonomy" id="1840588"/>
    <lineage>
        <taxon>Eukaryota</taxon>
        <taxon>Viridiplantae</taxon>
        <taxon>Streptophyta</taxon>
        <taxon>Embryophyta</taxon>
        <taxon>Tracheophyta</taxon>
        <taxon>Spermatophyta</taxon>
        <taxon>Magnoliopsida</taxon>
        <taxon>eudicotyledons</taxon>
        <taxon>Gunneridae</taxon>
        <taxon>Pentapetalae</taxon>
        <taxon>asterids</taxon>
        <taxon>Ericales</taxon>
        <taxon>Theaceae</taxon>
        <taxon>Camellia</taxon>
    </lineage>
</organism>
<proteinExistence type="predicted"/>
<evidence type="ECO:0000313" key="2">
    <source>
        <dbReference type="Proteomes" id="UP001060215"/>
    </source>
</evidence>
<keyword evidence="2" id="KW-1185">Reference proteome</keyword>
<comment type="caution">
    <text evidence="1">The sequence shown here is derived from an EMBL/GenBank/DDBJ whole genome shotgun (WGS) entry which is preliminary data.</text>
</comment>
<dbReference type="Proteomes" id="UP001060215">
    <property type="component" value="Chromosome 2"/>
</dbReference>
<gene>
    <name evidence="1" type="ORF">LOK49_LG04G02417</name>
</gene>